<protein>
    <submittedName>
        <fullName evidence="1">Mitochondrial zinc maintenance protein 1, mitochondrial</fullName>
    </submittedName>
</protein>
<organism evidence="1 2">
    <name type="scientific">[Candida] jaroonii</name>
    <dbReference type="NCBI Taxonomy" id="467808"/>
    <lineage>
        <taxon>Eukaryota</taxon>
        <taxon>Fungi</taxon>
        <taxon>Dikarya</taxon>
        <taxon>Ascomycota</taxon>
        <taxon>Saccharomycotina</taxon>
        <taxon>Pichiomycetes</taxon>
        <taxon>Debaryomycetaceae</taxon>
        <taxon>Yamadazyma</taxon>
    </lineage>
</organism>
<keyword evidence="2" id="KW-1185">Reference proteome</keyword>
<name>A0ACA9YAU9_9ASCO</name>
<gene>
    <name evidence="1" type="ORF">CLIB1444_08S01882</name>
</gene>
<proteinExistence type="predicted"/>
<dbReference type="Proteomes" id="UP001152531">
    <property type="component" value="Unassembled WGS sequence"/>
</dbReference>
<comment type="caution">
    <text evidence="1">The sequence shown here is derived from an EMBL/GenBank/DDBJ whole genome shotgun (WGS) entry which is preliminary data.</text>
</comment>
<evidence type="ECO:0000313" key="2">
    <source>
        <dbReference type="Proteomes" id="UP001152531"/>
    </source>
</evidence>
<reference evidence="1" key="1">
    <citation type="submission" date="2022-06" db="EMBL/GenBank/DDBJ databases">
        <authorList>
            <person name="Legras J.-L."/>
            <person name="Devillers H."/>
            <person name="Grondin C."/>
        </authorList>
    </citation>
    <scope>NUCLEOTIDE SEQUENCE</scope>
    <source>
        <strain evidence="1">CLIB 1444</strain>
    </source>
</reference>
<dbReference type="EMBL" id="CALSDN010000008">
    <property type="protein sequence ID" value="CAH6722100.1"/>
    <property type="molecule type" value="Genomic_DNA"/>
</dbReference>
<accession>A0ACA9YAU9</accession>
<sequence length="137" mass="15756">MDIFWFNIHHHESQIFDLIFSILMSLNAYRTALRATQIAFKQDLPILKAARLQIKDGIIKNKHLPEAQANEEIEKLNEISKFLIKNIVQGQMTEGKYFLNFHEQTELGDNETIKQGKKHDEMGSLVGKKGSSIKKCS</sequence>
<evidence type="ECO:0000313" key="1">
    <source>
        <dbReference type="EMBL" id="CAH6722100.1"/>
    </source>
</evidence>